<evidence type="ECO:0000256" key="6">
    <source>
        <dbReference type="ARBA" id="ARBA00022833"/>
    </source>
</evidence>
<dbReference type="GO" id="GO:0008270">
    <property type="term" value="F:zinc ion binding"/>
    <property type="evidence" value="ECO:0007669"/>
    <property type="project" value="UniProtKB-KW"/>
</dbReference>
<comment type="subcellular location">
    <subcellularLocation>
        <location evidence="1">Nucleus</location>
        <location evidence="1">Nucleolus</location>
    </subcellularLocation>
</comment>
<organism evidence="9 10">
    <name type="scientific">Onchocerca volvulus</name>
    <dbReference type="NCBI Taxonomy" id="6282"/>
    <lineage>
        <taxon>Eukaryota</taxon>
        <taxon>Metazoa</taxon>
        <taxon>Ecdysozoa</taxon>
        <taxon>Nematoda</taxon>
        <taxon>Chromadorea</taxon>
        <taxon>Rhabditida</taxon>
        <taxon>Spirurina</taxon>
        <taxon>Spiruromorpha</taxon>
        <taxon>Filarioidea</taxon>
        <taxon>Onchocercidae</taxon>
        <taxon>Onchocerca</taxon>
    </lineage>
</organism>
<sequence length="346" mass="39409">MPKKKTGARKKAEKQREIQKKIRSNVVKEIALHPCNGLMACSHCINTLRRLDLTENWVRCSFQQGLTGGSFFFIIPFFRINSINNIIFQQCDQCSRDQKTRAFCYFCSALNKAPVCAACGKQKCLMRSGDCVIKHAGKFTIGLQMVGAICDFCEAFICHSKKCLTNHPCTCPLRDAQCLECKRGVWDHGGRIFRCAFCQNFLCEDDQFEHQASCQQLDSENYKCISCNRHGQYTCMRCKICCCDDHVRKKGFKYDKDIKELPCPKCGYATSETKNFSVSARKHAYGRQAQEDAYNYDSSSRYNGYGEFNGYDKEGSDRDEDSDDVDDDDSDDDNIYASDSHGAKKE</sequence>
<proteinExistence type="inferred from homology"/>
<keyword evidence="6" id="KW-0862">Zinc</keyword>
<keyword evidence="4" id="KW-0677">Repeat</keyword>
<evidence type="ECO:0000313" key="10">
    <source>
        <dbReference type="Proteomes" id="UP000024404"/>
    </source>
</evidence>
<evidence type="ECO:0000256" key="7">
    <source>
        <dbReference type="ARBA" id="ARBA00023242"/>
    </source>
</evidence>
<evidence type="ECO:0000256" key="3">
    <source>
        <dbReference type="ARBA" id="ARBA00022723"/>
    </source>
</evidence>
<evidence type="ECO:0000256" key="2">
    <source>
        <dbReference type="ARBA" id="ARBA00007212"/>
    </source>
</evidence>
<keyword evidence="7" id="KW-0539">Nucleus</keyword>
<protein>
    <recommendedName>
        <fullName evidence="11">NOA36 protein</fullName>
    </recommendedName>
</protein>
<evidence type="ECO:0000256" key="5">
    <source>
        <dbReference type="ARBA" id="ARBA00022771"/>
    </source>
</evidence>
<feature type="compositionally biased region" description="Acidic residues" evidence="8">
    <location>
        <begin position="317"/>
        <end position="334"/>
    </location>
</feature>
<dbReference type="EMBL" id="CMVM020000150">
    <property type="status" value="NOT_ANNOTATED_CDS"/>
    <property type="molecule type" value="Genomic_DNA"/>
</dbReference>
<dbReference type="EnsemblMetazoa" id="OVOC5231.1">
    <property type="protein sequence ID" value="OVOC5231.1"/>
    <property type="gene ID" value="WBGene00242040"/>
</dbReference>
<evidence type="ECO:0000256" key="8">
    <source>
        <dbReference type="SAM" id="MobiDB-lite"/>
    </source>
</evidence>
<dbReference type="GO" id="GO:0005730">
    <property type="term" value="C:nucleolus"/>
    <property type="evidence" value="ECO:0007669"/>
    <property type="project" value="UniProtKB-SubCell"/>
</dbReference>
<accession>A0A8R1TW38</accession>
<dbReference type="Pfam" id="PF06524">
    <property type="entry name" value="NOA36"/>
    <property type="match status" value="2"/>
</dbReference>
<evidence type="ECO:0000256" key="4">
    <source>
        <dbReference type="ARBA" id="ARBA00022737"/>
    </source>
</evidence>
<name>A0A8R1TW38_ONCVO</name>
<evidence type="ECO:0000256" key="1">
    <source>
        <dbReference type="ARBA" id="ARBA00004604"/>
    </source>
</evidence>
<dbReference type="Proteomes" id="UP000024404">
    <property type="component" value="Unassembled WGS sequence"/>
</dbReference>
<reference evidence="9" key="2">
    <citation type="submission" date="2022-06" db="UniProtKB">
        <authorList>
            <consortium name="EnsemblMetazoa"/>
        </authorList>
    </citation>
    <scope>IDENTIFICATION</scope>
</reference>
<dbReference type="PANTHER" id="PTHR13214:SF1">
    <property type="entry name" value="ZINC FINGER PROTEIN 330"/>
    <property type="match status" value="1"/>
</dbReference>
<dbReference type="AlphaFoldDB" id="A0A8R1TW38"/>
<keyword evidence="5" id="KW-0863">Zinc-finger</keyword>
<dbReference type="InterPro" id="IPR010531">
    <property type="entry name" value="NOA36"/>
</dbReference>
<evidence type="ECO:0000313" key="9">
    <source>
        <dbReference type="EnsemblMetazoa" id="OVOC5231.1"/>
    </source>
</evidence>
<keyword evidence="10" id="KW-1185">Reference proteome</keyword>
<reference evidence="10" key="1">
    <citation type="submission" date="2013-10" db="EMBL/GenBank/DDBJ databases">
        <title>Genome sequencing of Onchocerca volvulus.</title>
        <authorList>
            <person name="Cotton J."/>
            <person name="Tsai J."/>
            <person name="Stanley E."/>
            <person name="Tracey A."/>
            <person name="Holroyd N."/>
            <person name="Lustigman S."/>
            <person name="Berriman M."/>
        </authorList>
    </citation>
    <scope>NUCLEOTIDE SEQUENCE</scope>
</reference>
<feature type="region of interest" description="Disordered" evidence="8">
    <location>
        <begin position="296"/>
        <end position="346"/>
    </location>
</feature>
<dbReference type="OMA" id="CFCDEHV"/>
<keyword evidence="3" id="KW-0479">Metal-binding</keyword>
<comment type="similarity">
    <text evidence="2">Belongs to the NOA36 family.</text>
</comment>
<evidence type="ECO:0008006" key="11">
    <source>
        <dbReference type="Google" id="ProtNLM"/>
    </source>
</evidence>
<dbReference type="PANTHER" id="PTHR13214">
    <property type="entry name" value="ZINC FINGER PROTEIN 330"/>
    <property type="match status" value="1"/>
</dbReference>